<dbReference type="InterPro" id="IPR000866">
    <property type="entry name" value="AhpC/TSA"/>
</dbReference>
<organism evidence="7 8">
    <name type="scientific">Pseudomonas fluvialis</name>
    <dbReference type="NCBI Taxonomy" id="1793966"/>
    <lineage>
        <taxon>Bacteria</taxon>
        <taxon>Pseudomonadati</taxon>
        <taxon>Pseudomonadota</taxon>
        <taxon>Gammaproteobacteria</taxon>
        <taxon>Pseudomonadales</taxon>
        <taxon>Pseudomonadaceae</taxon>
        <taxon>Pseudomonas</taxon>
    </lineage>
</organism>
<evidence type="ECO:0000313" key="7">
    <source>
        <dbReference type="EMBL" id="PKF71912.1"/>
    </source>
</evidence>
<dbReference type="EMBL" id="PIYS01000006">
    <property type="protein sequence ID" value="PKF71912.1"/>
    <property type="molecule type" value="Genomic_DNA"/>
</dbReference>
<dbReference type="GO" id="GO:0017004">
    <property type="term" value="P:cytochrome complex assembly"/>
    <property type="evidence" value="ECO:0007669"/>
    <property type="project" value="UniProtKB-KW"/>
</dbReference>
<feature type="transmembrane region" description="Helical" evidence="5">
    <location>
        <begin position="44"/>
        <end position="70"/>
    </location>
</feature>
<keyword evidence="5" id="KW-0812">Transmembrane</keyword>
<dbReference type="InterPro" id="IPR050553">
    <property type="entry name" value="Thioredoxin_ResA/DsbE_sf"/>
</dbReference>
<proteinExistence type="predicted"/>
<accession>A0A2I0CRZ2</accession>
<dbReference type="InterPro" id="IPR001640">
    <property type="entry name" value="Lgt"/>
</dbReference>
<dbReference type="RefSeq" id="WP_101193063.1">
    <property type="nucleotide sequence ID" value="NZ_PIYS01000006.1"/>
</dbReference>
<dbReference type="PANTHER" id="PTHR42852:SF6">
    <property type="entry name" value="THIOL:DISULFIDE INTERCHANGE PROTEIN DSBE"/>
    <property type="match status" value="1"/>
</dbReference>
<dbReference type="Gene3D" id="3.40.30.10">
    <property type="entry name" value="Glutaredoxin"/>
    <property type="match status" value="1"/>
</dbReference>
<dbReference type="AlphaFoldDB" id="A0A2I0CRZ2"/>
<dbReference type="InterPro" id="IPR013766">
    <property type="entry name" value="Thioredoxin_domain"/>
</dbReference>
<feature type="domain" description="Thioredoxin" evidence="6">
    <location>
        <begin position="130"/>
        <end position="267"/>
    </location>
</feature>
<dbReference type="GO" id="GO:0042158">
    <property type="term" value="P:lipoprotein biosynthetic process"/>
    <property type="evidence" value="ECO:0007669"/>
    <property type="project" value="InterPro"/>
</dbReference>
<comment type="subcellular location">
    <subcellularLocation>
        <location evidence="1">Cell envelope</location>
    </subcellularLocation>
</comment>
<sequence length="269" mass="29143">MLTLNLGPLALGLAHLCLLASLLLASLVGAWLGRKRGGNPEAQLFLLFLLALLGARLAFVLEYASLYAAQPWKIIDLRDGGFTAWAGIGLALPVAGLMAWRTPRLRVALLAGLGVGLLSWAAGHWLLDRQAAAQSLPALTLQDLRGKPQRLANYRGQPLVVNLWASWCPPCRREMPVLQQAHITASQVRFVLVNQGESPEVVRRFIEEAGLQSLPVLLDPAGQLGGQVGSRMLPTTLFYDRHGQLRASHLGELSAASLSHWLEQIEASP</sequence>
<keyword evidence="5" id="KW-0472">Membrane</keyword>
<dbReference type="InterPro" id="IPR017937">
    <property type="entry name" value="Thioredoxin_CS"/>
</dbReference>
<evidence type="ECO:0000256" key="3">
    <source>
        <dbReference type="ARBA" id="ARBA00023157"/>
    </source>
</evidence>
<evidence type="ECO:0000256" key="4">
    <source>
        <dbReference type="ARBA" id="ARBA00023284"/>
    </source>
</evidence>
<keyword evidence="3" id="KW-1015">Disulfide bond</keyword>
<keyword evidence="5" id="KW-1133">Transmembrane helix</keyword>
<feature type="transmembrane region" description="Helical" evidence="5">
    <location>
        <begin position="12"/>
        <end position="32"/>
    </location>
</feature>
<evidence type="ECO:0000313" key="8">
    <source>
        <dbReference type="Proteomes" id="UP000242861"/>
    </source>
</evidence>
<dbReference type="GO" id="GO:0016209">
    <property type="term" value="F:antioxidant activity"/>
    <property type="evidence" value="ECO:0007669"/>
    <property type="project" value="InterPro"/>
</dbReference>
<name>A0A2I0CRZ2_9PSED</name>
<reference evidence="8" key="1">
    <citation type="submission" date="2017-12" db="EMBL/GenBank/DDBJ databases">
        <authorList>
            <person name="Yu X.-Y."/>
        </authorList>
    </citation>
    <scope>NUCLEOTIDE SEQUENCE [LARGE SCALE GENOMIC DNA]</scope>
    <source>
        <strain evidence="8">ZYSR67-Z</strain>
    </source>
</reference>
<dbReference type="GO" id="GO:0008961">
    <property type="term" value="F:phosphatidylglycerol-prolipoprotein diacylglyceryl transferase activity"/>
    <property type="evidence" value="ECO:0007669"/>
    <property type="project" value="InterPro"/>
</dbReference>
<dbReference type="GO" id="GO:0005886">
    <property type="term" value="C:plasma membrane"/>
    <property type="evidence" value="ECO:0007669"/>
    <property type="project" value="InterPro"/>
</dbReference>
<evidence type="ECO:0000259" key="6">
    <source>
        <dbReference type="PROSITE" id="PS51352"/>
    </source>
</evidence>
<protein>
    <submittedName>
        <fullName evidence="7">Peroxiredoxin</fullName>
    </submittedName>
</protein>
<dbReference type="Proteomes" id="UP000242861">
    <property type="component" value="Unassembled WGS sequence"/>
</dbReference>
<keyword evidence="4" id="KW-0676">Redox-active center</keyword>
<feature type="transmembrane region" description="Helical" evidence="5">
    <location>
        <begin position="82"/>
        <end position="100"/>
    </location>
</feature>
<evidence type="ECO:0000256" key="1">
    <source>
        <dbReference type="ARBA" id="ARBA00004196"/>
    </source>
</evidence>
<dbReference type="Pfam" id="PF00578">
    <property type="entry name" value="AhpC-TSA"/>
    <property type="match status" value="1"/>
</dbReference>
<dbReference type="CDD" id="cd02966">
    <property type="entry name" value="TlpA_like_family"/>
    <property type="match status" value="1"/>
</dbReference>
<dbReference type="PROSITE" id="PS00194">
    <property type="entry name" value="THIOREDOXIN_1"/>
    <property type="match status" value="1"/>
</dbReference>
<gene>
    <name evidence="7" type="ORF">CW360_05845</name>
</gene>
<dbReference type="GO" id="GO:0030313">
    <property type="term" value="C:cell envelope"/>
    <property type="evidence" value="ECO:0007669"/>
    <property type="project" value="UniProtKB-SubCell"/>
</dbReference>
<dbReference type="PROSITE" id="PS51352">
    <property type="entry name" value="THIOREDOXIN_2"/>
    <property type="match status" value="1"/>
</dbReference>
<evidence type="ECO:0000256" key="5">
    <source>
        <dbReference type="SAM" id="Phobius"/>
    </source>
</evidence>
<comment type="caution">
    <text evidence="7">The sequence shown here is derived from an EMBL/GenBank/DDBJ whole genome shotgun (WGS) entry which is preliminary data.</text>
</comment>
<dbReference type="InterPro" id="IPR036249">
    <property type="entry name" value="Thioredoxin-like_sf"/>
</dbReference>
<dbReference type="SUPFAM" id="SSF52833">
    <property type="entry name" value="Thioredoxin-like"/>
    <property type="match status" value="1"/>
</dbReference>
<dbReference type="Pfam" id="PF01790">
    <property type="entry name" value="LGT"/>
    <property type="match status" value="1"/>
</dbReference>
<feature type="transmembrane region" description="Helical" evidence="5">
    <location>
        <begin position="107"/>
        <end position="127"/>
    </location>
</feature>
<dbReference type="GO" id="GO:0015036">
    <property type="term" value="F:disulfide oxidoreductase activity"/>
    <property type="evidence" value="ECO:0007669"/>
    <property type="project" value="UniProtKB-ARBA"/>
</dbReference>
<keyword evidence="2" id="KW-0201">Cytochrome c-type biogenesis</keyword>
<evidence type="ECO:0000256" key="2">
    <source>
        <dbReference type="ARBA" id="ARBA00022748"/>
    </source>
</evidence>
<dbReference type="PANTHER" id="PTHR42852">
    <property type="entry name" value="THIOL:DISULFIDE INTERCHANGE PROTEIN DSBE"/>
    <property type="match status" value="1"/>
</dbReference>